<keyword evidence="3" id="KW-1185">Reference proteome</keyword>
<dbReference type="Gene3D" id="3.40.80.10">
    <property type="entry name" value="Peptidoglycan recognition protein-like"/>
    <property type="match status" value="1"/>
</dbReference>
<organism evidence="2 3">
    <name type="scientific">Jiella mangrovi</name>
    <dbReference type="NCBI Taxonomy" id="2821407"/>
    <lineage>
        <taxon>Bacteria</taxon>
        <taxon>Pseudomonadati</taxon>
        <taxon>Pseudomonadota</taxon>
        <taxon>Alphaproteobacteria</taxon>
        <taxon>Hyphomicrobiales</taxon>
        <taxon>Aurantimonadaceae</taxon>
        <taxon>Jiella</taxon>
    </lineage>
</organism>
<dbReference type="Pfam" id="PF01471">
    <property type="entry name" value="PG_binding_1"/>
    <property type="match status" value="1"/>
</dbReference>
<dbReference type="SUPFAM" id="SSF47090">
    <property type="entry name" value="PGBD-like"/>
    <property type="match status" value="1"/>
</dbReference>
<comment type="caution">
    <text evidence="2">The sequence shown here is derived from an EMBL/GenBank/DDBJ whole genome shotgun (WGS) entry which is preliminary data.</text>
</comment>
<dbReference type="InterPro" id="IPR036505">
    <property type="entry name" value="Amidase/PGRP_sf"/>
</dbReference>
<dbReference type="InterPro" id="IPR002502">
    <property type="entry name" value="Amidase_domain"/>
</dbReference>
<feature type="domain" description="N-acetylmuramoyl-L-alanine amidase" evidence="1">
    <location>
        <begin position="25"/>
        <end position="164"/>
    </location>
</feature>
<evidence type="ECO:0000313" key="2">
    <source>
        <dbReference type="EMBL" id="MBP0615166.1"/>
    </source>
</evidence>
<proteinExistence type="predicted"/>
<gene>
    <name evidence="2" type="ORF">J6595_06200</name>
</gene>
<dbReference type="Pfam" id="PF01510">
    <property type="entry name" value="Amidase_2"/>
    <property type="match status" value="1"/>
</dbReference>
<dbReference type="InterPro" id="IPR002477">
    <property type="entry name" value="Peptidoglycan-bd-like"/>
</dbReference>
<dbReference type="EMBL" id="JAGJCF010000003">
    <property type="protein sequence ID" value="MBP0615166.1"/>
    <property type="molecule type" value="Genomic_DNA"/>
</dbReference>
<dbReference type="Gene3D" id="1.10.101.10">
    <property type="entry name" value="PGBD-like superfamily/PGBD"/>
    <property type="match status" value="1"/>
</dbReference>
<dbReference type="SMART" id="SM00644">
    <property type="entry name" value="Ami_2"/>
    <property type="match status" value="1"/>
</dbReference>
<sequence>MAYALTWLAGTLLDHGLKVAEVDGWEDRGTAQIGRPLGVMCHHTGSKDGANMPALDVLTKGRPGFSGPLANIGVGRDGTFYVIAAGRANHAGRGSWKTVTNANAGFIAICAEHSGLAPDPWPAAQMEALQWGAAALLKKLGAGAEMCCGHKEYAEPFGSSSDPAFDMEAFRRAISGILAGDAQTATMIEAVDPSSKKPTLRRGAKTEDVKIIQRKLGSSETGEFDHMLEAGVRAFQRTKSLNPDGIVGPKTWSAILR</sequence>
<protein>
    <submittedName>
        <fullName evidence="2">N-acetylmuramoyl-L-alanine amidase</fullName>
    </submittedName>
</protein>
<evidence type="ECO:0000259" key="1">
    <source>
        <dbReference type="SMART" id="SM00644"/>
    </source>
</evidence>
<reference evidence="2 3" key="1">
    <citation type="submission" date="2021-04" db="EMBL/GenBank/DDBJ databases">
        <title>Whole genome sequence of Jiella sp. KSK16Y-1.</title>
        <authorList>
            <person name="Tuo L."/>
        </authorList>
    </citation>
    <scope>NUCLEOTIDE SEQUENCE [LARGE SCALE GENOMIC DNA]</scope>
    <source>
        <strain evidence="2 3">KSK16Y-1</strain>
    </source>
</reference>
<dbReference type="RefSeq" id="WP_209593584.1">
    <property type="nucleotide sequence ID" value="NZ_JAGJCF010000003.1"/>
</dbReference>
<dbReference type="Proteomes" id="UP000678276">
    <property type="component" value="Unassembled WGS sequence"/>
</dbReference>
<evidence type="ECO:0000313" key="3">
    <source>
        <dbReference type="Proteomes" id="UP000678276"/>
    </source>
</evidence>
<dbReference type="SUPFAM" id="SSF55846">
    <property type="entry name" value="N-acetylmuramoyl-L-alanine amidase-like"/>
    <property type="match status" value="1"/>
</dbReference>
<accession>A0ABS4BEL8</accession>
<dbReference type="InterPro" id="IPR036365">
    <property type="entry name" value="PGBD-like_sf"/>
</dbReference>
<dbReference type="InterPro" id="IPR036366">
    <property type="entry name" value="PGBDSf"/>
</dbReference>
<name>A0ABS4BEL8_9HYPH</name>